<dbReference type="PROSITE" id="PS50110">
    <property type="entry name" value="RESPONSE_REGULATORY"/>
    <property type="match status" value="1"/>
</dbReference>
<dbReference type="InterPro" id="IPR001789">
    <property type="entry name" value="Sig_transdc_resp-reg_receiver"/>
</dbReference>
<feature type="domain" description="Response regulatory" evidence="4">
    <location>
        <begin position="1"/>
        <end position="112"/>
    </location>
</feature>
<sequence>MLVAEDEQHLADLYTDYLAEDYEVLTAYGGEAAVDILHDDGVDVDVALLDRRMPDLSGDKVLADINENGCDCRVAMVTAVNPGFDIIDMGCDDYLVKPVSRDDLLDVVQRLLKLSEYSEKHQQLTSKKLKRNVLKVEKSAAELERSERFERLTGEIERLESELDEIGEDLSIEDVQRHI</sequence>
<gene>
    <name evidence="5" type="ORF">EAF64_09045</name>
</gene>
<dbReference type="Proteomes" id="UP000289691">
    <property type="component" value="Unassembled WGS sequence"/>
</dbReference>
<dbReference type="Pfam" id="PF08663">
    <property type="entry name" value="HalX"/>
    <property type="match status" value="1"/>
</dbReference>
<dbReference type="InterPro" id="IPR013971">
    <property type="entry name" value="HalX_domain"/>
</dbReference>
<protein>
    <submittedName>
        <fullName evidence="5">Response regulator</fullName>
    </submittedName>
</protein>
<evidence type="ECO:0000313" key="5">
    <source>
        <dbReference type="EMBL" id="RXK49543.1"/>
    </source>
</evidence>
<name>A0A498L1E2_9EURY</name>
<dbReference type="OrthoDB" id="86314at2157"/>
<dbReference type="PANTHER" id="PTHR44591:SF3">
    <property type="entry name" value="RESPONSE REGULATORY DOMAIN-CONTAINING PROTEIN"/>
    <property type="match status" value="1"/>
</dbReference>
<reference evidence="5 6" key="1">
    <citation type="submission" date="2019-01" db="EMBL/GenBank/DDBJ databases">
        <title>Halorientalis sp. F13-25 a new haloarchaeum isolated from hypersaline water.</title>
        <authorList>
            <person name="Ana D.-V."/>
            <person name="Cristina S.-P."/>
            <person name="Antonio V."/>
        </authorList>
    </citation>
    <scope>NUCLEOTIDE SEQUENCE [LARGE SCALE GENOMIC DNA]</scope>
    <source>
        <strain evidence="5 6">F13-25</strain>
    </source>
</reference>
<organism evidence="5 6">
    <name type="scientific">Halorientalis pallida</name>
    <dbReference type="NCBI Taxonomy" id="2479928"/>
    <lineage>
        <taxon>Archaea</taxon>
        <taxon>Methanobacteriati</taxon>
        <taxon>Methanobacteriota</taxon>
        <taxon>Stenosarchaea group</taxon>
        <taxon>Halobacteria</taxon>
        <taxon>Halobacteriales</taxon>
        <taxon>Haloarculaceae</taxon>
        <taxon>Halorientalis</taxon>
    </lineage>
</organism>
<dbReference type="SMART" id="SM00448">
    <property type="entry name" value="REC"/>
    <property type="match status" value="1"/>
</dbReference>
<feature type="modified residue" description="4-aspartylphosphate" evidence="2">
    <location>
        <position position="50"/>
    </location>
</feature>
<keyword evidence="3" id="KW-0175">Coiled coil</keyword>
<dbReference type="EMBL" id="RDFA01000003">
    <property type="protein sequence ID" value="RXK49543.1"/>
    <property type="molecule type" value="Genomic_DNA"/>
</dbReference>
<evidence type="ECO:0000256" key="1">
    <source>
        <dbReference type="ARBA" id="ARBA00022553"/>
    </source>
</evidence>
<comment type="caution">
    <text evidence="5">The sequence shown here is derived from an EMBL/GenBank/DDBJ whole genome shotgun (WGS) entry which is preliminary data.</text>
</comment>
<dbReference type="PANTHER" id="PTHR44591">
    <property type="entry name" value="STRESS RESPONSE REGULATOR PROTEIN 1"/>
    <property type="match status" value="1"/>
</dbReference>
<dbReference type="Pfam" id="PF00072">
    <property type="entry name" value="Response_reg"/>
    <property type="match status" value="1"/>
</dbReference>
<dbReference type="InterPro" id="IPR011006">
    <property type="entry name" value="CheY-like_superfamily"/>
</dbReference>
<dbReference type="InterPro" id="IPR050595">
    <property type="entry name" value="Bact_response_regulator"/>
</dbReference>
<evidence type="ECO:0000256" key="3">
    <source>
        <dbReference type="SAM" id="Coils"/>
    </source>
</evidence>
<dbReference type="Gene3D" id="3.40.50.2300">
    <property type="match status" value="1"/>
</dbReference>
<feature type="coiled-coil region" evidence="3">
    <location>
        <begin position="126"/>
        <end position="176"/>
    </location>
</feature>
<evidence type="ECO:0000259" key="4">
    <source>
        <dbReference type="PROSITE" id="PS50110"/>
    </source>
</evidence>
<dbReference type="SUPFAM" id="SSF52172">
    <property type="entry name" value="CheY-like"/>
    <property type="match status" value="1"/>
</dbReference>
<keyword evidence="1 2" id="KW-0597">Phosphoprotein</keyword>
<proteinExistence type="predicted"/>
<dbReference type="GO" id="GO:0000160">
    <property type="term" value="P:phosphorelay signal transduction system"/>
    <property type="evidence" value="ECO:0007669"/>
    <property type="project" value="InterPro"/>
</dbReference>
<keyword evidence="6" id="KW-1185">Reference proteome</keyword>
<evidence type="ECO:0000256" key="2">
    <source>
        <dbReference type="PROSITE-ProRule" id="PRU00169"/>
    </source>
</evidence>
<accession>A0A498L1E2</accession>
<dbReference type="AlphaFoldDB" id="A0A498L1E2"/>
<evidence type="ECO:0000313" key="6">
    <source>
        <dbReference type="Proteomes" id="UP000289691"/>
    </source>
</evidence>